<proteinExistence type="predicted"/>
<sequence>MCRRRQVRTIFKRCNHAVTAPDEEVRCDSTQCIFSPNHPATCSGEACKKRCWQYRPAPQQYTEEKETYCPYCAAAGCR</sequence>
<evidence type="ECO:0000313" key="2">
    <source>
        <dbReference type="Proteomes" id="UP001215151"/>
    </source>
</evidence>
<keyword evidence="2" id="KW-1185">Reference proteome</keyword>
<name>A0AAD7TY27_9APHY</name>
<organism evidence="1 2">
    <name type="scientific">Trametes cubensis</name>
    <dbReference type="NCBI Taxonomy" id="1111947"/>
    <lineage>
        <taxon>Eukaryota</taxon>
        <taxon>Fungi</taxon>
        <taxon>Dikarya</taxon>
        <taxon>Basidiomycota</taxon>
        <taxon>Agaricomycotina</taxon>
        <taxon>Agaricomycetes</taxon>
        <taxon>Polyporales</taxon>
        <taxon>Polyporaceae</taxon>
        <taxon>Trametes</taxon>
    </lineage>
</organism>
<comment type="caution">
    <text evidence="1">The sequence shown here is derived from an EMBL/GenBank/DDBJ whole genome shotgun (WGS) entry which is preliminary data.</text>
</comment>
<gene>
    <name evidence="1" type="ORF">ONZ51_g4545</name>
</gene>
<protein>
    <submittedName>
        <fullName evidence="1">Uncharacterized protein</fullName>
    </submittedName>
</protein>
<dbReference type="AlphaFoldDB" id="A0AAD7TY27"/>
<evidence type="ECO:0000313" key="1">
    <source>
        <dbReference type="EMBL" id="KAJ8486882.1"/>
    </source>
</evidence>
<reference evidence="1" key="1">
    <citation type="submission" date="2022-11" db="EMBL/GenBank/DDBJ databases">
        <title>Genome Sequence of Cubamyces cubensis.</title>
        <authorList>
            <person name="Buettner E."/>
        </authorList>
    </citation>
    <scope>NUCLEOTIDE SEQUENCE</scope>
    <source>
        <strain evidence="1">MPL-01</strain>
    </source>
</reference>
<dbReference type="Proteomes" id="UP001215151">
    <property type="component" value="Unassembled WGS sequence"/>
</dbReference>
<accession>A0AAD7TY27</accession>
<dbReference type="EMBL" id="JAPEVG010000089">
    <property type="protein sequence ID" value="KAJ8486882.1"/>
    <property type="molecule type" value="Genomic_DNA"/>
</dbReference>